<name>A0A514DCA8_9VIRU</name>
<protein>
    <submittedName>
        <fullName evidence="1">Uncharacterized protein</fullName>
    </submittedName>
</protein>
<dbReference type="EMBL" id="MN036120">
    <property type="protein sequence ID" value="QDH91247.1"/>
    <property type="molecule type" value="Genomic_RNA"/>
</dbReference>
<reference evidence="1" key="1">
    <citation type="submission" date="2019-05" db="EMBL/GenBank/DDBJ databases">
        <title>Metatranscriptomic reconstruction reveals RNA viruses with the potential to shape carbon cycling in soil.</title>
        <authorList>
            <person name="Starr E.P."/>
            <person name="Nuccio E."/>
            <person name="Pett-Ridge J."/>
            <person name="Banfield J.F."/>
            <person name="Firestone M.K."/>
        </authorList>
    </citation>
    <scope>NUCLEOTIDE SEQUENCE</scope>
    <source>
        <strain evidence="1">H2_Rhizo_33_scaffold_793</strain>
    </source>
</reference>
<accession>A0A514DCA8</accession>
<evidence type="ECO:0000313" key="1">
    <source>
        <dbReference type="EMBL" id="QDH91247.1"/>
    </source>
</evidence>
<gene>
    <name evidence="1" type="ORF">H2Rhizo33793_000003</name>
</gene>
<organism evidence="1">
    <name type="scientific">Leviviridae sp</name>
    <dbReference type="NCBI Taxonomy" id="2027243"/>
    <lineage>
        <taxon>Viruses</taxon>
        <taxon>Riboviria</taxon>
        <taxon>Orthornavirae</taxon>
        <taxon>Lenarviricota</taxon>
        <taxon>Leviviricetes</taxon>
        <taxon>Norzivirales</taxon>
        <taxon>Fiersviridae</taxon>
    </lineage>
</organism>
<sequence length="136" mass="14298">MPAMASITVKKYDGTTDIVYDALSGSGGDSSPAVWRQDTGAATGLPVGLRNLFKLLTKWNGPKTARQMTFEFVAPYAVQDSTTTLYSAKDRVVISGIATCPQSVPATVLNEACYQAMNLLAANITKQSAAGGYAPT</sequence>
<proteinExistence type="predicted"/>